<keyword evidence="8" id="KW-0677">Repeat</keyword>
<dbReference type="PROSITE" id="PS00108">
    <property type="entry name" value="PROTEIN_KINASE_ST"/>
    <property type="match status" value="1"/>
</dbReference>
<dbReference type="InterPro" id="IPR017441">
    <property type="entry name" value="Protein_kinase_ATP_BS"/>
</dbReference>
<dbReference type="InterPro" id="IPR025875">
    <property type="entry name" value="Leu-rich_rpt_4"/>
</dbReference>
<dbReference type="SUPFAM" id="SSF56112">
    <property type="entry name" value="Protein kinase-like (PK-like)"/>
    <property type="match status" value="1"/>
</dbReference>
<feature type="compositionally biased region" description="Polar residues" evidence="17">
    <location>
        <begin position="552"/>
        <end position="564"/>
    </location>
</feature>
<protein>
    <submittedName>
        <fullName evidence="21">Receptor-like kinase TMK4</fullName>
    </submittedName>
</protein>
<dbReference type="InterPro" id="IPR008271">
    <property type="entry name" value="Ser/Thr_kinase_AS"/>
</dbReference>
<dbReference type="PROSITE" id="PS51450">
    <property type="entry name" value="LRR"/>
    <property type="match status" value="1"/>
</dbReference>
<comment type="subcellular location">
    <subcellularLocation>
        <location evidence="1">Membrane</location>
        <topology evidence="1">Single-pass membrane protein</topology>
    </subcellularLocation>
</comment>
<keyword evidence="15" id="KW-0325">Glycoprotein</keyword>
<feature type="region of interest" description="Disordered" evidence="17">
    <location>
        <begin position="456"/>
        <end position="482"/>
    </location>
</feature>
<feature type="region of interest" description="Disordered" evidence="17">
    <location>
        <begin position="916"/>
        <end position="941"/>
    </location>
</feature>
<evidence type="ECO:0000256" key="1">
    <source>
        <dbReference type="ARBA" id="ARBA00004167"/>
    </source>
</evidence>
<evidence type="ECO:0000256" key="2">
    <source>
        <dbReference type="ARBA" id="ARBA00008684"/>
    </source>
</evidence>
<keyword evidence="9 16" id="KW-0547">Nucleotide-binding</keyword>
<dbReference type="PROSITE" id="PS50011">
    <property type="entry name" value="PROTEIN_KINASE_DOM"/>
    <property type="match status" value="1"/>
</dbReference>
<dbReference type="SMART" id="SM00369">
    <property type="entry name" value="LRR_TYP"/>
    <property type="match status" value="4"/>
</dbReference>
<keyword evidence="11 16" id="KW-0067">ATP-binding</keyword>
<dbReference type="Gene3D" id="1.10.510.10">
    <property type="entry name" value="Transferase(Phosphotransferase) domain 1"/>
    <property type="match status" value="1"/>
</dbReference>
<dbReference type="InterPro" id="IPR032675">
    <property type="entry name" value="LRR_dom_sf"/>
</dbReference>
<evidence type="ECO:0000313" key="20">
    <source>
        <dbReference type="Proteomes" id="UP000813463"/>
    </source>
</evidence>
<feature type="region of interest" description="Disordered" evidence="17">
    <location>
        <begin position="532"/>
        <end position="567"/>
    </location>
</feature>
<dbReference type="Pfam" id="PF00560">
    <property type="entry name" value="LRR_1"/>
    <property type="match status" value="3"/>
</dbReference>
<dbReference type="Proteomes" id="UP000813463">
    <property type="component" value="Chromosome 1"/>
</dbReference>
<dbReference type="InterPro" id="IPR052422">
    <property type="entry name" value="Auxin_Ser/Thr_Kinase"/>
</dbReference>
<evidence type="ECO:0000256" key="17">
    <source>
        <dbReference type="SAM" id="MobiDB-lite"/>
    </source>
</evidence>
<dbReference type="Gene3D" id="3.30.200.20">
    <property type="entry name" value="Phosphorylase Kinase, domain 1"/>
    <property type="match status" value="1"/>
</dbReference>
<keyword evidence="5" id="KW-0808">Transferase</keyword>
<evidence type="ECO:0000256" key="18">
    <source>
        <dbReference type="SAM" id="Phobius"/>
    </source>
</evidence>
<keyword evidence="13 18" id="KW-0472">Membrane</keyword>
<keyword evidence="14" id="KW-0675">Receptor</keyword>
<proteinExistence type="inferred from homology"/>
<feature type="transmembrane region" description="Helical" evidence="18">
    <location>
        <begin position="494"/>
        <end position="514"/>
    </location>
</feature>
<keyword evidence="3" id="KW-0723">Serine/threonine-protein kinase</keyword>
<dbReference type="SUPFAM" id="SSF52058">
    <property type="entry name" value="L domain-like"/>
    <property type="match status" value="1"/>
</dbReference>
<keyword evidence="10" id="KW-0418">Kinase</keyword>
<keyword evidence="6 18" id="KW-0812">Transmembrane</keyword>
<evidence type="ECO:0000256" key="8">
    <source>
        <dbReference type="ARBA" id="ARBA00022737"/>
    </source>
</evidence>
<comment type="similarity">
    <text evidence="2">Belongs to the protein kinase superfamily. Ser/Thr protein kinase family.</text>
</comment>
<dbReference type="CDD" id="cd14066">
    <property type="entry name" value="STKc_IRAK"/>
    <property type="match status" value="1"/>
</dbReference>
<evidence type="ECO:0000256" key="4">
    <source>
        <dbReference type="ARBA" id="ARBA00022614"/>
    </source>
</evidence>
<evidence type="ECO:0000256" key="5">
    <source>
        <dbReference type="ARBA" id="ARBA00022679"/>
    </source>
</evidence>
<reference evidence="21" key="2">
    <citation type="submission" date="2025-08" db="UniProtKB">
        <authorList>
            <consortium name="RefSeq"/>
        </authorList>
    </citation>
    <scope>IDENTIFICATION</scope>
    <source>
        <tissue evidence="21">Leaf</tissue>
    </source>
</reference>
<evidence type="ECO:0000256" key="10">
    <source>
        <dbReference type="ARBA" id="ARBA00022777"/>
    </source>
</evidence>
<dbReference type="InterPro" id="IPR003591">
    <property type="entry name" value="Leu-rich_rpt_typical-subtyp"/>
</dbReference>
<feature type="transmembrane region" description="Helical" evidence="18">
    <location>
        <begin position="12"/>
        <end position="34"/>
    </location>
</feature>
<evidence type="ECO:0000313" key="21">
    <source>
        <dbReference type="RefSeq" id="XP_056690513.1"/>
    </source>
</evidence>
<keyword evidence="4" id="KW-0433">Leucine-rich repeat</keyword>
<gene>
    <name evidence="21" type="primary">LOC130465676</name>
</gene>
<dbReference type="InterPro" id="IPR001611">
    <property type="entry name" value="Leu-rich_rpt"/>
</dbReference>
<keyword evidence="7" id="KW-0732">Signal</keyword>
<feature type="binding site" evidence="16">
    <location>
        <position position="614"/>
    </location>
    <ligand>
        <name>ATP</name>
        <dbReference type="ChEBI" id="CHEBI:30616"/>
    </ligand>
</feature>
<evidence type="ECO:0000256" key="15">
    <source>
        <dbReference type="ARBA" id="ARBA00023180"/>
    </source>
</evidence>
<keyword evidence="20" id="KW-1185">Reference proteome</keyword>
<dbReference type="InterPro" id="IPR000719">
    <property type="entry name" value="Prot_kinase_dom"/>
</dbReference>
<evidence type="ECO:0000259" key="19">
    <source>
        <dbReference type="PROSITE" id="PS50011"/>
    </source>
</evidence>
<feature type="domain" description="Protein kinase" evidence="19">
    <location>
        <begin position="586"/>
        <end position="868"/>
    </location>
</feature>
<dbReference type="GeneID" id="130465676"/>
<dbReference type="PROSITE" id="PS00107">
    <property type="entry name" value="PROTEIN_KINASE_ATP"/>
    <property type="match status" value="1"/>
</dbReference>
<dbReference type="Pfam" id="PF12799">
    <property type="entry name" value="LRR_4"/>
    <property type="match status" value="1"/>
</dbReference>
<evidence type="ECO:0000256" key="6">
    <source>
        <dbReference type="ARBA" id="ARBA00022692"/>
    </source>
</evidence>
<name>A0ABM3R4H0_SPIOL</name>
<dbReference type="PANTHER" id="PTHR47986">
    <property type="entry name" value="OSJNBA0070M12.3 PROTEIN"/>
    <property type="match status" value="1"/>
</dbReference>
<evidence type="ECO:0000256" key="12">
    <source>
        <dbReference type="ARBA" id="ARBA00022989"/>
    </source>
</evidence>
<dbReference type="PANTHER" id="PTHR47986:SF9">
    <property type="entry name" value="RECEPTOR-LIKE KINASE TMK4"/>
    <property type="match status" value="1"/>
</dbReference>
<evidence type="ECO:0000256" key="9">
    <source>
        <dbReference type="ARBA" id="ARBA00022741"/>
    </source>
</evidence>
<evidence type="ECO:0000256" key="3">
    <source>
        <dbReference type="ARBA" id="ARBA00022527"/>
    </source>
</evidence>
<dbReference type="Gene3D" id="3.80.10.10">
    <property type="entry name" value="Ribonuclease Inhibitor"/>
    <property type="match status" value="2"/>
</dbReference>
<evidence type="ECO:0000256" key="11">
    <source>
        <dbReference type="ARBA" id="ARBA00022840"/>
    </source>
</evidence>
<dbReference type="SMART" id="SM00220">
    <property type="entry name" value="S_TKc"/>
    <property type="match status" value="1"/>
</dbReference>
<organism evidence="20 21">
    <name type="scientific">Spinacia oleracea</name>
    <name type="common">Spinach</name>
    <dbReference type="NCBI Taxonomy" id="3562"/>
    <lineage>
        <taxon>Eukaryota</taxon>
        <taxon>Viridiplantae</taxon>
        <taxon>Streptophyta</taxon>
        <taxon>Embryophyta</taxon>
        <taxon>Tracheophyta</taxon>
        <taxon>Spermatophyta</taxon>
        <taxon>Magnoliopsida</taxon>
        <taxon>eudicotyledons</taxon>
        <taxon>Gunneridae</taxon>
        <taxon>Pentapetalae</taxon>
        <taxon>Caryophyllales</taxon>
        <taxon>Chenopodiaceae</taxon>
        <taxon>Chenopodioideae</taxon>
        <taxon>Anserineae</taxon>
        <taxon>Spinacia</taxon>
    </lineage>
</organism>
<dbReference type="InterPro" id="IPR013210">
    <property type="entry name" value="LRR_N_plant-typ"/>
</dbReference>
<evidence type="ECO:0000256" key="14">
    <source>
        <dbReference type="ARBA" id="ARBA00023170"/>
    </source>
</evidence>
<accession>A0ABM3R4H0</accession>
<evidence type="ECO:0000256" key="16">
    <source>
        <dbReference type="PROSITE-ProRule" id="PRU10141"/>
    </source>
</evidence>
<dbReference type="InterPro" id="IPR011009">
    <property type="entry name" value="Kinase-like_dom_sf"/>
</dbReference>
<dbReference type="RefSeq" id="XP_056690513.1">
    <property type="nucleotide sequence ID" value="XM_056834535.1"/>
</dbReference>
<evidence type="ECO:0000256" key="13">
    <source>
        <dbReference type="ARBA" id="ARBA00023136"/>
    </source>
</evidence>
<dbReference type="Pfam" id="PF07714">
    <property type="entry name" value="PK_Tyr_Ser-Thr"/>
    <property type="match status" value="1"/>
</dbReference>
<dbReference type="Pfam" id="PF08263">
    <property type="entry name" value="LRRNT_2"/>
    <property type="match status" value="2"/>
</dbReference>
<sequence>MEEDDDKLPTTTATTTMAFVTVIFLLFLSTLSLTTADDTAIMMKLSASLTPSPPTWSGNNPCKWQGVSCDSSGRVTAITLTSRSLTGTIPSEITQLSSLQSLSLQNNQLTGTIPPLANMTQLQEVYIDGNSFTKLPSTFLVGLPNLQTFSMNDIPLPTWTLPVGLSDSSSLQEFRASNTNLVGSIPDIFASFPGLKDLRLSYNNLTGFLPASLAGSGIQNVWINNQKQGLSGVLDVFGKMPSLSQLWVQQNSFIGPIPDLSKCTSLFDLQLRDNHLTGVVPPSLSNLPNLVNISMQNNQLQGPMPVFKGGVQVTLGFTNSFCKDTPGPCDPQVTSLLDIVGSLGYPSELVVSWKGNDACKNWAHVSCDSNGNVVMVNFAKQNWSGTISPSFANLTSLTSILLNDNNLVGSIPGVLASLKMLQKFDVSNNNLTGKIPTFARTVEVISTGNPFLGTNVDTTKSLKSPPDMNNSPTETNDSDNPTTSLSKLHFSRSVVIGVVIVVIVLLVAAGYFLYPGLKKLFASRNIKGKKKKKNKFEDLKMSPIGKYPQGSPKEQSNMRNNGHNNPLYDQGNSFPIEVLREVTDNFSERNVLGRGGFGIVYKGVLQDGTEIAVKRMESNLQGSKGKSEFEAEITVLTKVRHRHLVALLGYCINENERIVVYEYMPQGTLGQHLFEYDQEGRSPLTWKQRLVIALDVARGVEYLHSLAQQSFIHRDLKPSNVLLGDNMRAKVSDFGLVKNASDQGKYSLETRLAGTFGYLAPEYAATGRVTTKVDVFAFGVVLMEIITGRKALDEKLPEDQAQLASWFRRVLITKESIRKAIDPNLETDIEETFESICKVAELSGHCTAREPQQRPDMSHAVNILSPLVEQWRPAELDTDNDCVGINTDVSLPQALQRWQAGETTMMSEYSSVMDDDNSRHYHSSAPTTPAMGESFTNFNGR</sequence>
<reference evidence="20" key="1">
    <citation type="journal article" date="2021" name="Nat. Commun.">
        <title>Genomic analyses provide insights into spinach domestication and the genetic basis of agronomic traits.</title>
        <authorList>
            <person name="Cai X."/>
            <person name="Sun X."/>
            <person name="Xu C."/>
            <person name="Sun H."/>
            <person name="Wang X."/>
            <person name="Ge C."/>
            <person name="Zhang Z."/>
            <person name="Wang Q."/>
            <person name="Fei Z."/>
            <person name="Jiao C."/>
            <person name="Wang Q."/>
        </authorList>
    </citation>
    <scope>NUCLEOTIDE SEQUENCE [LARGE SCALE GENOMIC DNA]</scope>
    <source>
        <strain evidence="20">cv. Varoflay</strain>
    </source>
</reference>
<dbReference type="InterPro" id="IPR001245">
    <property type="entry name" value="Ser-Thr/Tyr_kinase_cat_dom"/>
</dbReference>
<evidence type="ECO:0000256" key="7">
    <source>
        <dbReference type="ARBA" id="ARBA00022729"/>
    </source>
</evidence>
<keyword evidence="12 18" id="KW-1133">Transmembrane helix</keyword>